<dbReference type="RefSeq" id="WP_269800920.1">
    <property type="nucleotide sequence ID" value="NZ_FOKC01000001.1"/>
</dbReference>
<reference evidence="2" key="1">
    <citation type="submission" date="2016-10" db="EMBL/GenBank/DDBJ databases">
        <authorList>
            <person name="de Groot N.N."/>
        </authorList>
    </citation>
    <scope>NUCLEOTIDE SEQUENCE [LARGE SCALE GENOMIC DNA]</scope>
    <source>
        <strain evidence="2">CGMCC 1.10697</strain>
    </source>
</reference>
<evidence type="ECO:0000313" key="2">
    <source>
        <dbReference type="EMBL" id="SFA83883.1"/>
    </source>
</evidence>
<evidence type="ECO:0000256" key="1">
    <source>
        <dbReference type="SAM" id="SignalP"/>
    </source>
</evidence>
<dbReference type="AlphaFoldDB" id="A0A1I0W771"/>
<sequence length="41" mass="4290">MRTKSARLVIATLALSLVGFAGVTAPAEAAKPSTQRNVWCC</sequence>
<evidence type="ECO:0000313" key="4">
    <source>
        <dbReference type="Proteomes" id="UP000199113"/>
    </source>
</evidence>
<organism evidence="2 4">
    <name type="scientific">Nocardioides alpinus</name>
    <dbReference type="NCBI Taxonomy" id="748909"/>
    <lineage>
        <taxon>Bacteria</taxon>
        <taxon>Bacillati</taxon>
        <taxon>Actinomycetota</taxon>
        <taxon>Actinomycetes</taxon>
        <taxon>Propionibacteriales</taxon>
        <taxon>Nocardioidaceae</taxon>
        <taxon>Nocardioides</taxon>
    </lineage>
</organism>
<evidence type="ECO:0000313" key="3">
    <source>
        <dbReference type="EMBL" id="SFA83893.1"/>
    </source>
</evidence>
<dbReference type="Proteomes" id="UP000199113">
    <property type="component" value="Unassembled WGS sequence"/>
</dbReference>
<accession>A0A1I0W771</accession>
<feature type="signal peptide" evidence="1">
    <location>
        <begin position="1"/>
        <end position="21"/>
    </location>
</feature>
<proteinExistence type="predicted"/>
<protein>
    <submittedName>
        <fullName evidence="2">Uncharacterized protein</fullName>
    </submittedName>
</protein>
<dbReference type="EMBL" id="FOKC01000001">
    <property type="protein sequence ID" value="SFA83883.1"/>
    <property type="molecule type" value="Genomic_DNA"/>
</dbReference>
<name>A0A1I0W771_9ACTN</name>
<gene>
    <name evidence="2" type="ORF">SAMN05192575_101720</name>
    <name evidence="3" type="ORF">SAMN05192575_101721</name>
</gene>
<keyword evidence="1" id="KW-0732">Signal</keyword>
<dbReference type="EMBL" id="FOKC01000001">
    <property type="protein sequence ID" value="SFA83893.1"/>
    <property type="molecule type" value="Genomic_DNA"/>
</dbReference>
<feature type="chain" id="PRO_5038295122" evidence="1">
    <location>
        <begin position="22"/>
        <end position="41"/>
    </location>
</feature>